<keyword evidence="3 6" id="KW-0812">Transmembrane</keyword>
<evidence type="ECO:0000256" key="4">
    <source>
        <dbReference type="ARBA" id="ARBA00022989"/>
    </source>
</evidence>
<feature type="transmembrane region" description="Helical" evidence="6">
    <location>
        <begin position="172"/>
        <end position="190"/>
    </location>
</feature>
<evidence type="ECO:0000256" key="2">
    <source>
        <dbReference type="ARBA" id="ARBA00022475"/>
    </source>
</evidence>
<evidence type="ECO:0000256" key="1">
    <source>
        <dbReference type="ARBA" id="ARBA00004651"/>
    </source>
</evidence>
<proteinExistence type="predicted"/>
<sequence>MFQWIVSTVSQGGYGGIVLLMFLENVFPPIPSELIMPLAGFAAARGDLSMAGVIAAGTIGSILGALPWYYAGRWVGSERLKRLADRHGRWMTVSPADIGTAETWFNRHCGTAVLIGRLIPAIRTLISVPAGIARMSLGRFLLFSAIGTVVWSGLLATAGYALESQYTRVADYMDPISMIVIVVIVLGYLYRLITYRAGASDTKSAD</sequence>
<evidence type="ECO:0000256" key="6">
    <source>
        <dbReference type="SAM" id="Phobius"/>
    </source>
</evidence>
<dbReference type="EMBL" id="BJYZ01000070">
    <property type="protein sequence ID" value="GEO43263.1"/>
    <property type="molecule type" value="Genomic_DNA"/>
</dbReference>
<organism evidence="8 9">
    <name type="scientific">Skermanella aerolata</name>
    <dbReference type="NCBI Taxonomy" id="393310"/>
    <lineage>
        <taxon>Bacteria</taxon>
        <taxon>Pseudomonadati</taxon>
        <taxon>Pseudomonadota</taxon>
        <taxon>Alphaproteobacteria</taxon>
        <taxon>Rhodospirillales</taxon>
        <taxon>Azospirillaceae</taxon>
        <taxon>Skermanella</taxon>
    </lineage>
</organism>
<evidence type="ECO:0000313" key="9">
    <source>
        <dbReference type="Proteomes" id="UP000321523"/>
    </source>
</evidence>
<keyword evidence="9" id="KW-1185">Reference proteome</keyword>
<evidence type="ECO:0000313" key="8">
    <source>
        <dbReference type="EMBL" id="GEO43263.1"/>
    </source>
</evidence>
<feature type="transmembrane region" description="Helical" evidence="6">
    <location>
        <begin position="140"/>
        <end position="160"/>
    </location>
</feature>
<accession>A0A512E3E7</accession>
<keyword evidence="2" id="KW-1003">Cell membrane</keyword>
<dbReference type="Proteomes" id="UP000321523">
    <property type="component" value="Unassembled WGS sequence"/>
</dbReference>
<dbReference type="OrthoDB" id="9813426at2"/>
<evidence type="ECO:0000256" key="3">
    <source>
        <dbReference type="ARBA" id="ARBA00022692"/>
    </source>
</evidence>
<reference evidence="8 9" key="1">
    <citation type="submission" date="2019-07" db="EMBL/GenBank/DDBJ databases">
        <title>Whole genome shotgun sequence of Skermanella aerolata NBRC 106429.</title>
        <authorList>
            <person name="Hosoyama A."/>
            <person name="Uohara A."/>
            <person name="Ohji S."/>
            <person name="Ichikawa N."/>
        </authorList>
    </citation>
    <scope>NUCLEOTIDE SEQUENCE [LARGE SCALE GENOMIC DNA]</scope>
    <source>
        <strain evidence="8 9">NBRC 106429</strain>
    </source>
</reference>
<keyword evidence="4 6" id="KW-1133">Transmembrane helix</keyword>
<name>A0A512E3E7_9PROT</name>
<feature type="domain" description="VTT" evidence="7">
    <location>
        <begin position="30"/>
        <end position="160"/>
    </location>
</feature>
<dbReference type="GO" id="GO:0005886">
    <property type="term" value="C:plasma membrane"/>
    <property type="evidence" value="ECO:0007669"/>
    <property type="project" value="UniProtKB-SubCell"/>
</dbReference>
<evidence type="ECO:0000259" key="7">
    <source>
        <dbReference type="Pfam" id="PF09335"/>
    </source>
</evidence>
<dbReference type="PANTHER" id="PTHR42709">
    <property type="entry name" value="ALKALINE PHOSPHATASE LIKE PROTEIN"/>
    <property type="match status" value="1"/>
</dbReference>
<evidence type="ECO:0000256" key="5">
    <source>
        <dbReference type="ARBA" id="ARBA00023136"/>
    </source>
</evidence>
<comment type="caution">
    <text evidence="8">The sequence shown here is derived from an EMBL/GenBank/DDBJ whole genome shotgun (WGS) entry which is preliminary data.</text>
</comment>
<dbReference type="PANTHER" id="PTHR42709:SF6">
    <property type="entry name" value="UNDECAPRENYL PHOSPHATE TRANSPORTER A"/>
    <property type="match status" value="1"/>
</dbReference>
<dbReference type="Pfam" id="PF09335">
    <property type="entry name" value="VTT_dom"/>
    <property type="match status" value="1"/>
</dbReference>
<dbReference type="AlphaFoldDB" id="A0A512E3E7"/>
<keyword evidence="5 6" id="KW-0472">Membrane</keyword>
<dbReference type="RefSeq" id="WP_044437197.1">
    <property type="nucleotide sequence ID" value="NZ_BJYZ01000070.1"/>
</dbReference>
<dbReference type="InterPro" id="IPR032816">
    <property type="entry name" value="VTT_dom"/>
</dbReference>
<gene>
    <name evidence="8" type="ORF">SAE02_74110</name>
</gene>
<feature type="transmembrane region" description="Helical" evidence="6">
    <location>
        <begin position="50"/>
        <end position="71"/>
    </location>
</feature>
<comment type="subcellular location">
    <subcellularLocation>
        <location evidence="1">Cell membrane</location>
        <topology evidence="1">Multi-pass membrane protein</topology>
    </subcellularLocation>
</comment>
<feature type="transmembrane region" description="Helical" evidence="6">
    <location>
        <begin position="12"/>
        <end position="30"/>
    </location>
</feature>
<protein>
    <submittedName>
        <fullName evidence="8">Alkaline phosphatase</fullName>
    </submittedName>
</protein>
<dbReference type="InterPro" id="IPR051311">
    <property type="entry name" value="DedA_domain"/>
</dbReference>